<gene>
    <name evidence="7" type="primary">aroK</name>
    <name evidence="8" type="ORF">H9850_02775</name>
</gene>
<keyword evidence="7" id="KW-0460">Magnesium</keyword>
<comment type="function">
    <text evidence="7">Catalyzes the specific phosphorylation of the 3-hydroxyl group of shikimic acid using ATP as a cosubstrate.</text>
</comment>
<reference evidence="8" key="2">
    <citation type="submission" date="2021-04" db="EMBL/GenBank/DDBJ databases">
        <authorList>
            <person name="Gilroy R."/>
        </authorList>
    </citation>
    <scope>NUCLEOTIDE SEQUENCE</scope>
    <source>
        <strain evidence="8">USASDec5-558</strain>
    </source>
</reference>
<dbReference type="EC" id="2.7.1.71" evidence="7"/>
<comment type="catalytic activity">
    <reaction evidence="7">
        <text>shikimate + ATP = 3-phosphoshikimate + ADP + H(+)</text>
        <dbReference type="Rhea" id="RHEA:13121"/>
        <dbReference type="ChEBI" id="CHEBI:15378"/>
        <dbReference type="ChEBI" id="CHEBI:30616"/>
        <dbReference type="ChEBI" id="CHEBI:36208"/>
        <dbReference type="ChEBI" id="CHEBI:145989"/>
        <dbReference type="ChEBI" id="CHEBI:456216"/>
        <dbReference type="EC" id="2.7.1.71"/>
    </reaction>
</comment>
<comment type="cofactor">
    <cofactor evidence="7">
        <name>Mg(2+)</name>
        <dbReference type="ChEBI" id="CHEBI:18420"/>
    </cofactor>
    <text evidence="7">Binds 1 Mg(2+) ion per subunit.</text>
</comment>
<dbReference type="GO" id="GO:0009423">
    <property type="term" value="P:chorismate biosynthetic process"/>
    <property type="evidence" value="ECO:0007669"/>
    <property type="project" value="UniProtKB-UniRule"/>
</dbReference>
<keyword evidence="6 7" id="KW-0057">Aromatic amino acid biosynthesis</keyword>
<dbReference type="GO" id="GO:0005524">
    <property type="term" value="F:ATP binding"/>
    <property type="evidence" value="ECO:0007669"/>
    <property type="project" value="UniProtKB-UniRule"/>
</dbReference>
<evidence type="ECO:0000313" key="8">
    <source>
        <dbReference type="EMBL" id="HIX56377.1"/>
    </source>
</evidence>
<dbReference type="PANTHER" id="PTHR21087">
    <property type="entry name" value="SHIKIMATE KINASE"/>
    <property type="match status" value="1"/>
</dbReference>
<keyword evidence="2 7" id="KW-0808">Transferase</keyword>
<comment type="subunit">
    <text evidence="7">Monomer.</text>
</comment>
<dbReference type="SUPFAM" id="SSF52540">
    <property type="entry name" value="P-loop containing nucleoside triphosphate hydrolases"/>
    <property type="match status" value="1"/>
</dbReference>
<protein>
    <recommendedName>
        <fullName evidence="7">Shikimate kinase</fullName>
        <shortName evidence="7">SK</shortName>
        <ecNumber evidence="7">2.7.1.71</ecNumber>
    </recommendedName>
</protein>
<dbReference type="GO" id="GO:0005829">
    <property type="term" value="C:cytosol"/>
    <property type="evidence" value="ECO:0007669"/>
    <property type="project" value="TreeGrafter"/>
</dbReference>
<organism evidence="8 9">
    <name type="scientific">Candidatus Anaerobiospirillum pullistercoris</name>
    <dbReference type="NCBI Taxonomy" id="2838452"/>
    <lineage>
        <taxon>Bacteria</taxon>
        <taxon>Pseudomonadati</taxon>
        <taxon>Pseudomonadota</taxon>
        <taxon>Gammaproteobacteria</taxon>
        <taxon>Aeromonadales</taxon>
        <taxon>Succinivibrionaceae</taxon>
        <taxon>Anaerobiospirillum</taxon>
    </lineage>
</organism>
<evidence type="ECO:0000256" key="6">
    <source>
        <dbReference type="ARBA" id="ARBA00023141"/>
    </source>
</evidence>
<comment type="similarity">
    <text evidence="7">Belongs to the shikimate kinase family.</text>
</comment>
<keyword evidence="4 7" id="KW-0418">Kinase</keyword>
<evidence type="ECO:0000256" key="2">
    <source>
        <dbReference type="ARBA" id="ARBA00022679"/>
    </source>
</evidence>
<feature type="binding site" evidence="7">
    <location>
        <begin position="14"/>
        <end position="19"/>
    </location>
    <ligand>
        <name>ATP</name>
        <dbReference type="ChEBI" id="CHEBI:30616"/>
    </ligand>
</feature>
<dbReference type="InterPro" id="IPR000623">
    <property type="entry name" value="Shikimate_kinase/TSH1"/>
</dbReference>
<dbReference type="InterPro" id="IPR031322">
    <property type="entry name" value="Shikimate/glucono_kinase"/>
</dbReference>
<evidence type="ECO:0000256" key="5">
    <source>
        <dbReference type="ARBA" id="ARBA00022840"/>
    </source>
</evidence>
<dbReference type="HAMAP" id="MF_00109">
    <property type="entry name" value="Shikimate_kinase"/>
    <property type="match status" value="1"/>
</dbReference>
<keyword evidence="7" id="KW-0963">Cytoplasm</keyword>
<keyword evidence="7" id="KW-0479">Metal-binding</keyword>
<dbReference type="Pfam" id="PF01202">
    <property type="entry name" value="SKI"/>
    <property type="match status" value="2"/>
</dbReference>
<proteinExistence type="inferred from homology"/>
<comment type="caution">
    <text evidence="7">Lacks conserved residue(s) required for the propagation of feature annotation.</text>
</comment>
<evidence type="ECO:0000313" key="9">
    <source>
        <dbReference type="Proteomes" id="UP000886829"/>
    </source>
</evidence>
<dbReference type="Proteomes" id="UP000886829">
    <property type="component" value="Unassembled WGS sequence"/>
</dbReference>
<comment type="caution">
    <text evidence="8">The sequence shown here is derived from an EMBL/GenBank/DDBJ whole genome shotgun (WGS) entry which is preliminary data.</text>
</comment>
<dbReference type="GO" id="GO:0008652">
    <property type="term" value="P:amino acid biosynthetic process"/>
    <property type="evidence" value="ECO:0007669"/>
    <property type="project" value="UniProtKB-KW"/>
</dbReference>
<reference evidence="8" key="1">
    <citation type="journal article" date="2021" name="PeerJ">
        <title>Extensive microbial diversity within the chicken gut microbiome revealed by metagenomics and culture.</title>
        <authorList>
            <person name="Gilroy R."/>
            <person name="Ravi A."/>
            <person name="Getino M."/>
            <person name="Pursley I."/>
            <person name="Horton D.L."/>
            <person name="Alikhan N.F."/>
            <person name="Baker D."/>
            <person name="Gharbi K."/>
            <person name="Hall N."/>
            <person name="Watson M."/>
            <person name="Adriaenssens E.M."/>
            <person name="Foster-Nyarko E."/>
            <person name="Jarju S."/>
            <person name="Secka A."/>
            <person name="Antonio M."/>
            <person name="Oren A."/>
            <person name="Chaudhuri R.R."/>
            <person name="La Ragione R."/>
            <person name="Hildebrand F."/>
            <person name="Pallen M.J."/>
        </authorList>
    </citation>
    <scope>NUCLEOTIDE SEQUENCE</scope>
    <source>
        <strain evidence="8">USASDec5-558</strain>
    </source>
</reference>
<accession>A0A9D2AZW6</accession>
<comment type="pathway">
    <text evidence="7">Metabolic intermediate biosynthesis; chorismate biosynthesis; chorismate from D-erythrose 4-phosphate and phosphoenolpyruvate: step 5/7.</text>
</comment>
<dbReference type="InterPro" id="IPR027417">
    <property type="entry name" value="P-loop_NTPase"/>
</dbReference>
<name>A0A9D2AZW6_9GAMM</name>
<dbReference type="CDD" id="cd00464">
    <property type="entry name" value="SK"/>
    <property type="match status" value="1"/>
</dbReference>
<dbReference type="GO" id="GO:0004765">
    <property type="term" value="F:shikimate kinase activity"/>
    <property type="evidence" value="ECO:0007669"/>
    <property type="project" value="UniProtKB-UniRule"/>
</dbReference>
<keyword evidence="5 7" id="KW-0067">ATP-binding</keyword>
<comment type="subcellular location">
    <subcellularLocation>
        <location evidence="7">Cytoplasm</location>
    </subcellularLocation>
</comment>
<sequence>MELSRAVFLVGPMGAGKTTVGRALAKALNGTFLDHDDLIVALAGCSIPEVFAQHGEPYFRQLEHDCLAALLAHDTSRFSTEQLQAAMQQVAKQYAVQQAVVGSQQPVVIAGGGGIAGREDNRALIKAHSLCLYLHLPVEVQYLRVKDDTNRPMIHVSDIKARLRDLMEQRDPQWREIASAIVETDNSVKEIVAQCVSTLSDLNQQAQA</sequence>
<keyword evidence="3 7" id="KW-0547">Nucleotide-binding</keyword>
<feature type="binding site" evidence="7">
    <location>
        <position position="18"/>
    </location>
    <ligand>
        <name>Mg(2+)</name>
        <dbReference type="ChEBI" id="CHEBI:18420"/>
    </ligand>
</feature>
<dbReference type="EMBL" id="DXEV01000051">
    <property type="protein sequence ID" value="HIX56377.1"/>
    <property type="molecule type" value="Genomic_DNA"/>
</dbReference>
<feature type="binding site" evidence="7">
    <location>
        <position position="113"/>
    </location>
    <ligand>
        <name>substrate</name>
    </ligand>
</feature>
<evidence type="ECO:0000256" key="7">
    <source>
        <dbReference type="HAMAP-Rule" id="MF_00109"/>
    </source>
</evidence>
<feature type="binding site" evidence="7">
    <location>
        <position position="170"/>
    </location>
    <ligand>
        <name>substrate</name>
    </ligand>
</feature>
<evidence type="ECO:0000256" key="4">
    <source>
        <dbReference type="ARBA" id="ARBA00022777"/>
    </source>
</evidence>
<dbReference type="AlphaFoldDB" id="A0A9D2AZW6"/>
<feature type="binding site" evidence="7">
    <location>
        <position position="151"/>
    </location>
    <ligand>
        <name>ATP</name>
        <dbReference type="ChEBI" id="CHEBI:30616"/>
    </ligand>
</feature>
<feature type="binding site" evidence="7">
    <location>
        <position position="60"/>
    </location>
    <ligand>
        <name>substrate</name>
    </ligand>
</feature>
<dbReference type="GO" id="GO:0000287">
    <property type="term" value="F:magnesium ion binding"/>
    <property type="evidence" value="ECO:0007669"/>
    <property type="project" value="UniProtKB-UniRule"/>
</dbReference>
<feature type="binding site" evidence="7">
    <location>
        <position position="36"/>
    </location>
    <ligand>
        <name>substrate</name>
    </ligand>
</feature>
<evidence type="ECO:0000256" key="3">
    <source>
        <dbReference type="ARBA" id="ARBA00022741"/>
    </source>
</evidence>
<dbReference type="PANTHER" id="PTHR21087:SF16">
    <property type="entry name" value="SHIKIMATE KINASE 1, CHLOROPLASTIC"/>
    <property type="match status" value="1"/>
</dbReference>
<dbReference type="Gene3D" id="3.40.50.300">
    <property type="entry name" value="P-loop containing nucleotide triphosphate hydrolases"/>
    <property type="match status" value="1"/>
</dbReference>
<evidence type="ECO:0000256" key="1">
    <source>
        <dbReference type="ARBA" id="ARBA00022605"/>
    </source>
</evidence>
<dbReference type="GO" id="GO:0009073">
    <property type="term" value="P:aromatic amino acid family biosynthetic process"/>
    <property type="evidence" value="ECO:0007669"/>
    <property type="project" value="UniProtKB-KW"/>
</dbReference>
<keyword evidence="1 7" id="KW-0028">Amino-acid biosynthesis</keyword>
<dbReference type="PRINTS" id="PR01100">
    <property type="entry name" value="SHIKIMTKNASE"/>
</dbReference>